<dbReference type="PANTHER" id="PTHR46564">
    <property type="entry name" value="TRANSPOSASE"/>
    <property type="match status" value="1"/>
</dbReference>
<dbReference type="OrthoDB" id="5977738at2759"/>
<evidence type="ECO:0000256" key="1">
    <source>
        <dbReference type="SAM" id="MobiDB-lite"/>
    </source>
</evidence>
<feature type="region of interest" description="Disordered" evidence="1">
    <location>
        <begin position="1"/>
        <end position="36"/>
    </location>
</feature>
<dbReference type="Pfam" id="PF13358">
    <property type="entry name" value="DDE_3"/>
    <property type="match status" value="1"/>
</dbReference>
<dbReference type="GO" id="GO:0003676">
    <property type="term" value="F:nucleic acid binding"/>
    <property type="evidence" value="ECO:0007669"/>
    <property type="project" value="InterPro"/>
</dbReference>
<dbReference type="Proteomes" id="UP000031668">
    <property type="component" value="Unassembled WGS sequence"/>
</dbReference>
<keyword evidence="4" id="KW-1185">Reference proteome</keyword>
<reference evidence="3 4" key="1">
    <citation type="journal article" date="2014" name="Genome Biol. Evol.">
        <title>The genome of the myxosporean Thelohanellus kitauei shows adaptations to nutrient acquisition within its fish host.</title>
        <authorList>
            <person name="Yang Y."/>
            <person name="Xiong J."/>
            <person name="Zhou Z."/>
            <person name="Huo F."/>
            <person name="Miao W."/>
            <person name="Ran C."/>
            <person name="Liu Y."/>
            <person name="Zhang J."/>
            <person name="Feng J."/>
            <person name="Wang M."/>
            <person name="Wang M."/>
            <person name="Wang L."/>
            <person name="Yao B."/>
        </authorList>
    </citation>
    <scope>NUCLEOTIDE SEQUENCE [LARGE SCALE GENOMIC DNA]</scope>
    <source>
        <strain evidence="3">Wuqing</strain>
    </source>
</reference>
<evidence type="ECO:0000259" key="2">
    <source>
        <dbReference type="Pfam" id="PF13358"/>
    </source>
</evidence>
<organism evidence="3 4">
    <name type="scientific">Thelohanellus kitauei</name>
    <name type="common">Myxosporean</name>
    <dbReference type="NCBI Taxonomy" id="669202"/>
    <lineage>
        <taxon>Eukaryota</taxon>
        <taxon>Metazoa</taxon>
        <taxon>Cnidaria</taxon>
        <taxon>Myxozoa</taxon>
        <taxon>Myxosporea</taxon>
        <taxon>Bivalvulida</taxon>
        <taxon>Platysporina</taxon>
        <taxon>Myxobolidae</taxon>
        <taxon>Thelohanellus</taxon>
    </lineage>
</organism>
<dbReference type="PANTHER" id="PTHR46564:SF1">
    <property type="entry name" value="TRANSPOSASE"/>
    <property type="match status" value="1"/>
</dbReference>
<feature type="compositionally biased region" description="Polar residues" evidence="1">
    <location>
        <begin position="1"/>
        <end position="24"/>
    </location>
</feature>
<dbReference type="NCBIfam" id="NF033545">
    <property type="entry name" value="transpos_IS630"/>
    <property type="match status" value="1"/>
</dbReference>
<accession>A0A0C2MVP0</accession>
<dbReference type="EMBL" id="JWZT01001764">
    <property type="protein sequence ID" value="KII71436.1"/>
    <property type="molecule type" value="Genomic_DNA"/>
</dbReference>
<evidence type="ECO:0000313" key="3">
    <source>
        <dbReference type="EMBL" id="KII71436.1"/>
    </source>
</evidence>
<sequence length="367" mass="42660">MSMNTTPLPQIDNPNVDESLNTGDPTVPRGRSSYQKISDERRQRIINAHQNGSTVKNVSEYENLPRSTIQNIVKKSSETGRISKENRGGRTHFKVNEEIKTFIRELVDENCGLSLKQICQNVATRFDITLSETTIHNCLGQMHYSLKAIHIIPTRRNDPNTICIRNHFAHSFLRLEENYPDEQIYFVDEVGFNVSMRIKRGRSSIGTTPILRVPNIRSRNVSVCCAMNRYGVVYKEINNRPYNTETFLGYIEIFFQHIESISQTNTRCVVIMDNVRFHKSSTIVDCFRQKGHEICYFPPYSPFLNPIEELFSKWKRYVKSASPENETELFNCMTQGLTTITREDCDGYYRHMKSYVRRSINNEIIEN</sequence>
<proteinExistence type="predicted"/>
<feature type="domain" description="Tc1-like transposase DDE" evidence="2">
    <location>
        <begin position="183"/>
        <end position="326"/>
    </location>
</feature>
<dbReference type="InterPro" id="IPR038717">
    <property type="entry name" value="Tc1-like_DDE_dom"/>
</dbReference>
<dbReference type="Gene3D" id="1.10.10.10">
    <property type="entry name" value="Winged helix-like DNA-binding domain superfamily/Winged helix DNA-binding domain"/>
    <property type="match status" value="1"/>
</dbReference>
<dbReference type="Gene3D" id="3.30.420.10">
    <property type="entry name" value="Ribonuclease H-like superfamily/Ribonuclease H"/>
    <property type="match status" value="1"/>
</dbReference>
<dbReference type="InterPro" id="IPR047655">
    <property type="entry name" value="Transpos_IS630-like"/>
</dbReference>
<comment type="caution">
    <text evidence="3">The sequence shown here is derived from an EMBL/GenBank/DDBJ whole genome shotgun (WGS) entry which is preliminary data.</text>
</comment>
<dbReference type="InterPro" id="IPR036388">
    <property type="entry name" value="WH-like_DNA-bd_sf"/>
</dbReference>
<dbReference type="AlphaFoldDB" id="A0A0C2MVP0"/>
<dbReference type="SUPFAM" id="SSF46689">
    <property type="entry name" value="Homeodomain-like"/>
    <property type="match status" value="1"/>
</dbReference>
<name>A0A0C2MVP0_THEKT</name>
<dbReference type="InterPro" id="IPR009057">
    <property type="entry name" value="Homeodomain-like_sf"/>
</dbReference>
<dbReference type="InterPro" id="IPR036397">
    <property type="entry name" value="RNaseH_sf"/>
</dbReference>
<evidence type="ECO:0000313" key="4">
    <source>
        <dbReference type="Proteomes" id="UP000031668"/>
    </source>
</evidence>
<dbReference type="OMA" id="CKPENTI"/>
<gene>
    <name evidence="3" type="ORF">RF11_02952</name>
</gene>
<protein>
    <recommendedName>
        <fullName evidence="2">Tc1-like transposase DDE domain-containing protein</fullName>
    </recommendedName>
</protein>